<comment type="caution">
    <text evidence="5">The sequence shown here is derived from an EMBL/GenBank/DDBJ whole genome shotgun (WGS) entry which is preliminary data.</text>
</comment>
<dbReference type="PROSITE" id="PS00213">
    <property type="entry name" value="LIPOCALIN"/>
    <property type="match status" value="1"/>
</dbReference>
<reference evidence="5 6" key="1">
    <citation type="journal article" date="2024" name="BMC Genomics">
        <title>De novo assembly and annotation of Popillia japonica's genome with initial clues to its potential as an invasive pest.</title>
        <authorList>
            <person name="Cucini C."/>
            <person name="Boschi S."/>
            <person name="Funari R."/>
            <person name="Cardaioli E."/>
            <person name="Iannotti N."/>
            <person name="Marturano G."/>
            <person name="Paoli F."/>
            <person name="Bruttini M."/>
            <person name="Carapelli A."/>
            <person name="Frati F."/>
            <person name="Nardi F."/>
        </authorList>
    </citation>
    <scope>NUCLEOTIDE SEQUENCE [LARGE SCALE GENOMIC DNA]</scope>
    <source>
        <strain evidence="5">DMR45628</strain>
    </source>
</reference>
<keyword evidence="3" id="KW-0732">Signal</keyword>
<evidence type="ECO:0000256" key="1">
    <source>
        <dbReference type="ARBA" id="ARBA00023157"/>
    </source>
</evidence>
<keyword evidence="6" id="KW-1185">Reference proteome</keyword>
<proteinExistence type="predicted"/>
<dbReference type="InterPro" id="IPR022272">
    <property type="entry name" value="Lipocalin_CS"/>
</dbReference>
<dbReference type="GO" id="GO:0005737">
    <property type="term" value="C:cytoplasm"/>
    <property type="evidence" value="ECO:0007669"/>
    <property type="project" value="TreeGrafter"/>
</dbReference>
<dbReference type="InterPro" id="IPR012674">
    <property type="entry name" value="Calycin"/>
</dbReference>
<keyword evidence="1" id="KW-1015">Disulfide bond</keyword>
<dbReference type="Proteomes" id="UP001458880">
    <property type="component" value="Unassembled WGS sequence"/>
</dbReference>
<feature type="compositionally biased region" description="Basic and acidic residues" evidence="2">
    <location>
        <begin position="210"/>
        <end position="228"/>
    </location>
</feature>
<dbReference type="InterPro" id="IPR000566">
    <property type="entry name" value="Lipocln_cytosolic_FA-bd_dom"/>
</dbReference>
<evidence type="ECO:0000256" key="3">
    <source>
        <dbReference type="SAM" id="SignalP"/>
    </source>
</evidence>
<dbReference type="SUPFAM" id="SSF50814">
    <property type="entry name" value="Lipocalins"/>
    <property type="match status" value="1"/>
</dbReference>
<dbReference type="Pfam" id="PF08212">
    <property type="entry name" value="Lipocalin_2"/>
    <property type="match status" value="1"/>
</dbReference>
<feature type="chain" id="PRO_5043609629" evidence="3">
    <location>
        <begin position="18"/>
        <end position="302"/>
    </location>
</feature>
<dbReference type="PRINTS" id="PR01273">
    <property type="entry name" value="INVTBRTCOLOR"/>
</dbReference>
<protein>
    <submittedName>
        <fullName evidence="5">Lipocalin / cytosolic fatty-acid binding protein family</fullName>
    </submittedName>
</protein>
<gene>
    <name evidence="5" type="ORF">QE152_g30110</name>
</gene>
<evidence type="ECO:0000256" key="2">
    <source>
        <dbReference type="SAM" id="MobiDB-lite"/>
    </source>
</evidence>
<dbReference type="PANTHER" id="PTHR10612:SF34">
    <property type="entry name" value="APOLIPOPROTEIN D"/>
    <property type="match status" value="1"/>
</dbReference>
<feature type="region of interest" description="Disordered" evidence="2">
    <location>
        <begin position="207"/>
        <end position="283"/>
    </location>
</feature>
<dbReference type="AlphaFoldDB" id="A0AAW1JFJ7"/>
<dbReference type="Gene3D" id="2.40.128.20">
    <property type="match status" value="1"/>
</dbReference>
<dbReference type="EMBL" id="JASPKY010000397">
    <property type="protein sequence ID" value="KAK9702193.1"/>
    <property type="molecule type" value="Genomic_DNA"/>
</dbReference>
<dbReference type="GO" id="GO:0031409">
    <property type="term" value="F:pigment binding"/>
    <property type="evidence" value="ECO:0007669"/>
    <property type="project" value="InterPro"/>
</dbReference>
<dbReference type="FunFam" id="2.40.128.20:FF:000026">
    <property type="entry name" value="Apolipoprotein D-like Protein"/>
    <property type="match status" value="1"/>
</dbReference>
<evidence type="ECO:0000313" key="5">
    <source>
        <dbReference type="EMBL" id="KAK9702193.1"/>
    </source>
</evidence>
<sequence length="302" mass="33624">MFKCTCLFGLLASLVSAQIPSLGFCPSYTPMEDFDMNRFLGKWYEAERYFTFSDIGSRCVVTDYAKTATGKIYVSNEYTSRLTGVTRVVNGNVQQNQRDGEGKIQVKYTTQPLSSEATLVVLDTDYDSYAVIWSCSGLGLLHAENAWLLTRERLPAQPILQRAYGVLDKFRINRTFFVKTDQEGCHLAASDINAAQGITSVSTVVEQTGEEQRQKAPDKKVVIKHTSEEDQSIEAPDKKVVIKHTSEEDQSIEENDSQSVDVDENNPTEEVADTESDRDDAENDAIEVKAAAEVKQTKTVTS</sequence>
<name>A0AAW1JFJ7_POPJA</name>
<dbReference type="PANTHER" id="PTHR10612">
    <property type="entry name" value="APOLIPOPROTEIN D"/>
    <property type="match status" value="1"/>
</dbReference>
<evidence type="ECO:0000259" key="4">
    <source>
        <dbReference type="Pfam" id="PF08212"/>
    </source>
</evidence>
<feature type="compositionally biased region" description="Basic and acidic residues" evidence="2">
    <location>
        <begin position="235"/>
        <end position="247"/>
    </location>
</feature>
<dbReference type="GO" id="GO:0006629">
    <property type="term" value="P:lipid metabolic process"/>
    <property type="evidence" value="ECO:0007669"/>
    <property type="project" value="TreeGrafter"/>
</dbReference>
<organism evidence="5 6">
    <name type="scientific">Popillia japonica</name>
    <name type="common">Japanese beetle</name>
    <dbReference type="NCBI Taxonomy" id="7064"/>
    <lineage>
        <taxon>Eukaryota</taxon>
        <taxon>Metazoa</taxon>
        <taxon>Ecdysozoa</taxon>
        <taxon>Arthropoda</taxon>
        <taxon>Hexapoda</taxon>
        <taxon>Insecta</taxon>
        <taxon>Pterygota</taxon>
        <taxon>Neoptera</taxon>
        <taxon>Endopterygota</taxon>
        <taxon>Coleoptera</taxon>
        <taxon>Polyphaga</taxon>
        <taxon>Scarabaeiformia</taxon>
        <taxon>Scarabaeidae</taxon>
        <taxon>Rutelinae</taxon>
        <taxon>Popillia</taxon>
    </lineage>
</organism>
<dbReference type="GO" id="GO:0000302">
    <property type="term" value="P:response to reactive oxygen species"/>
    <property type="evidence" value="ECO:0007669"/>
    <property type="project" value="TreeGrafter"/>
</dbReference>
<evidence type="ECO:0000313" key="6">
    <source>
        <dbReference type="Proteomes" id="UP001458880"/>
    </source>
</evidence>
<feature type="domain" description="Lipocalin/cytosolic fatty-acid binding" evidence="4">
    <location>
        <begin position="35"/>
        <end position="152"/>
    </location>
</feature>
<accession>A0AAW1JFJ7</accession>
<feature type="signal peptide" evidence="3">
    <location>
        <begin position="1"/>
        <end position="17"/>
    </location>
</feature>
<dbReference type="InterPro" id="IPR003057">
    <property type="entry name" value="Invtbrt_color"/>
</dbReference>
<feature type="compositionally biased region" description="Acidic residues" evidence="2">
    <location>
        <begin position="248"/>
        <end position="283"/>
    </location>
</feature>